<evidence type="ECO:0000259" key="6">
    <source>
        <dbReference type="PROSITE" id="PS50969"/>
    </source>
</evidence>
<keyword evidence="2" id="KW-0378">Hydrolase</keyword>
<dbReference type="InterPro" id="IPR039189">
    <property type="entry name" value="Fcp1"/>
</dbReference>
<evidence type="ECO:0000256" key="2">
    <source>
        <dbReference type="ARBA" id="ARBA00022801"/>
    </source>
</evidence>
<dbReference type="EMBL" id="MK071980">
    <property type="protein sequence ID" value="AYV75615.1"/>
    <property type="molecule type" value="Genomic_DNA"/>
</dbReference>
<dbReference type="PANTHER" id="PTHR23081:SF36">
    <property type="entry name" value="RNA POLYMERASE II SUBUNIT A C-TERMINAL DOMAIN PHOSPHATASE"/>
    <property type="match status" value="1"/>
</dbReference>
<dbReference type="SUPFAM" id="SSF56784">
    <property type="entry name" value="HAD-like"/>
    <property type="match status" value="1"/>
</dbReference>
<sequence length="278" mass="32589">MNIILDLDETLIYSIEMAALSSIAGSNYIEDLKKSPHFLMEDECKFIDHNGKVINNPLRYLVFLRPHLLEFLKFLIPRFNIYISTHGVETYAKSIVEKLIGAIKDQQLDLKISGIQYRENYFGTCHQKSLKYFNLSLSNTIIIDDRTDVWEECCKQNIIKIKKYYGPADEGYTDNELLIIISQLKNIQKFCTKKSLITIPELLSYSSSYINNNYSNYNNDKWNIYNNDLYTQNQCDSFYSTKQVLNKNSEHTILKYVLMSTIIIIVINFYLSNYFLKN</sequence>
<dbReference type="EC" id="3.1.3.16" evidence="1"/>
<keyword evidence="5" id="KW-1133">Transmembrane helix</keyword>
<proteinExistence type="predicted"/>
<dbReference type="InterPro" id="IPR023214">
    <property type="entry name" value="HAD_sf"/>
</dbReference>
<dbReference type="InterPro" id="IPR004274">
    <property type="entry name" value="FCP1_dom"/>
</dbReference>
<gene>
    <name evidence="7" type="ORF">Terrestrivirus2_123</name>
</gene>
<organism evidence="7">
    <name type="scientific">Terrestrivirus sp</name>
    <dbReference type="NCBI Taxonomy" id="2487775"/>
    <lineage>
        <taxon>Viruses</taxon>
        <taxon>Varidnaviria</taxon>
        <taxon>Bamfordvirae</taxon>
        <taxon>Nucleocytoviricota</taxon>
        <taxon>Megaviricetes</taxon>
        <taxon>Imitervirales</taxon>
        <taxon>Mimiviridae</taxon>
        <taxon>Klosneuvirinae</taxon>
    </lineage>
</organism>
<keyword evidence="5" id="KW-0812">Transmembrane</keyword>
<evidence type="ECO:0000256" key="5">
    <source>
        <dbReference type="SAM" id="Phobius"/>
    </source>
</evidence>
<name>A0A3G4ZLA4_9VIRU</name>
<comment type="catalytic activity">
    <reaction evidence="4">
        <text>O-phospho-L-threonyl-[protein] + H2O = L-threonyl-[protein] + phosphate</text>
        <dbReference type="Rhea" id="RHEA:47004"/>
        <dbReference type="Rhea" id="RHEA-COMP:11060"/>
        <dbReference type="Rhea" id="RHEA-COMP:11605"/>
        <dbReference type="ChEBI" id="CHEBI:15377"/>
        <dbReference type="ChEBI" id="CHEBI:30013"/>
        <dbReference type="ChEBI" id="CHEBI:43474"/>
        <dbReference type="ChEBI" id="CHEBI:61977"/>
        <dbReference type="EC" id="3.1.3.16"/>
    </reaction>
</comment>
<dbReference type="Pfam" id="PF03031">
    <property type="entry name" value="NIF"/>
    <property type="match status" value="1"/>
</dbReference>
<keyword evidence="5" id="KW-0472">Membrane</keyword>
<evidence type="ECO:0000313" key="7">
    <source>
        <dbReference type="EMBL" id="AYV75615.1"/>
    </source>
</evidence>
<comment type="catalytic activity">
    <reaction evidence="3">
        <text>O-phospho-L-seryl-[protein] + H2O = L-seryl-[protein] + phosphate</text>
        <dbReference type="Rhea" id="RHEA:20629"/>
        <dbReference type="Rhea" id="RHEA-COMP:9863"/>
        <dbReference type="Rhea" id="RHEA-COMP:11604"/>
        <dbReference type="ChEBI" id="CHEBI:15377"/>
        <dbReference type="ChEBI" id="CHEBI:29999"/>
        <dbReference type="ChEBI" id="CHEBI:43474"/>
        <dbReference type="ChEBI" id="CHEBI:83421"/>
        <dbReference type="EC" id="3.1.3.16"/>
    </reaction>
</comment>
<protein>
    <recommendedName>
        <fullName evidence="1">protein-serine/threonine phosphatase</fullName>
        <ecNumber evidence="1">3.1.3.16</ecNumber>
    </recommendedName>
</protein>
<dbReference type="PANTHER" id="PTHR23081">
    <property type="entry name" value="RNA POLYMERASE II CTD PHOSPHATASE"/>
    <property type="match status" value="1"/>
</dbReference>
<evidence type="ECO:0000256" key="3">
    <source>
        <dbReference type="ARBA" id="ARBA00047761"/>
    </source>
</evidence>
<accession>A0A3G4ZLA4</accession>
<dbReference type="PROSITE" id="PS50969">
    <property type="entry name" value="FCP1"/>
    <property type="match status" value="1"/>
</dbReference>
<reference evidence="7" key="1">
    <citation type="submission" date="2018-10" db="EMBL/GenBank/DDBJ databases">
        <title>Hidden diversity of soil giant viruses.</title>
        <authorList>
            <person name="Schulz F."/>
            <person name="Alteio L."/>
            <person name="Goudeau D."/>
            <person name="Ryan E.M."/>
            <person name="Malmstrom R.R."/>
            <person name="Blanchard J."/>
            <person name="Woyke T."/>
        </authorList>
    </citation>
    <scope>NUCLEOTIDE SEQUENCE</scope>
    <source>
        <strain evidence="7">TEV1</strain>
    </source>
</reference>
<dbReference type="SMART" id="SM00577">
    <property type="entry name" value="CPDc"/>
    <property type="match status" value="1"/>
</dbReference>
<evidence type="ECO:0000256" key="1">
    <source>
        <dbReference type="ARBA" id="ARBA00013081"/>
    </source>
</evidence>
<feature type="transmembrane region" description="Helical" evidence="5">
    <location>
        <begin position="253"/>
        <end position="276"/>
    </location>
</feature>
<feature type="domain" description="FCP1 homology" evidence="6">
    <location>
        <begin position="1"/>
        <end position="187"/>
    </location>
</feature>
<evidence type="ECO:0000256" key="4">
    <source>
        <dbReference type="ARBA" id="ARBA00048336"/>
    </source>
</evidence>
<dbReference type="GO" id="GO:0008420">
    <property type="term" value="F:RNA polymerase II CTD heptapeptide repeat phosphatase activity"/>
    <property type="evidence" value="ECO:0007669"/>
    <property type="project" value="InterPro"/>
</dbReference>
<dbReference type="InterPro" id="IPR036412">
    <property type="entry name" value="HAD-like_sf"/>
</dbReference>
<dbReference type="Gene3D" id="3.40.50.1000">
    <property type="entry name" value="HAD superfamily/HAD-like"/>
    <property type="match status" value="1"/>
</dbReference>